<evidence type="ECO:0000313" key="3">
    <source>
        <dbReference type="Proteomes" id="UP000281553"/>
    </source>
</evidence>
<keyword evidence="3" id="KW-1185">Reference proteome</keyword>
<dbReference type="OrthoDB" id="10479652at2759"/>
<organism evidence="2 3">
    <name type="scientific">Dibothriocephalus latus</name>
    <name type="common">Fish tapeworm</name>
    <name type="synonym">Diphyllobothrium latum</name>
    <dbReference type="NCBI Taxonomy" id="60516"/>
    <lineage>
        <taxon>Eukaryota</taxon>
        <taxon>Metazoa</taxon>
        <taxon>Spiralia</taxon>
        <taxon>Lophotrochozoa</taxon>
        <taxon>Platyhelminthes</taxon>
        <taxon>Cestoda</taxon>
        <taxon>Eucestoda</taxon>
        <taxon>Diphyllobothriidea</taxon>
        <taxon>Diphyllobothriidae</taxon>
        <taxon>Dibothriocephalus</taxon>
    </lineage>
</organism>
<dbReference type="Proteomes" id="UP000281553">
    <property type="component" value="Unassembled WGS sequence"/>
</dbReference>
<dbReference type="AlphaFoldDB" id="A0A3P6SRV1"/>
<dbReference type="InterPro" id="IPR015943">
    <property type="entry name" value="WD40/YVTN_repeat-like_dom_sf"/>
</dbReference>
<proteinExistence type="predicted"/>
<protein>
    <submittedName>
        <fullName evidence="2">Uncharacterized protein</fullName>
    </submittedName>
</protein>
<name>A0A3P6SRV1_DIBLA</name>
<accession>A0A3P6SRV1</accession>
<sequence length="579" mass="61615">MILWQTSVTSVSRLRQIFVDGVSQGGGKICALRFREVGDGSVDDHESVVRPASPSESSSDLGLDMLNSEARGDEDKGSQNGTVNSTDEAEEVGQPMEVDEPTEKKSASSWSPTVVEACNGAVLRAREKLELSVGIIGADGSMSVRMLSPFSAWAADCLLGHPNATAAGVQLAPIFQGADGLCLASAAGSTSEDSGDVRLWRLGSKDSSSCNSEQPITHSRAVTTVLRLIDRERYMLSSSLDGSIIVWTEEEICGETVWTARLKMLLYDADADDVPPSPISAMDLLTQFSPNNESAKSLLLVLCGNRLYSLAMNLRGLKSVPVSKTLWLSDLKEHFALKTIGLPVAGFSLAVAGLLAVEESSPTVLVGTGSGFLLSVTMSSTPTVQKQEPGVPSQSNTSGLITPLLPLRQGFISLCGGALAKFDHQGSFVSGITLPEGIDSSILTHLAVPTSENSYVIVARRISDGETERSFITLLSSNGTPHSSYTMPKGTQVTALRSSELKFGRVNETEVLTVVGSSDGLVRFLLFDLRTPSNLPRLVGFLPCDRKVTSIDCVSSSSFCAGFENGDIGVYYFSPDYRC</sequence>
<gene>
    <name evidence="2" type="ORF">DILT_LOCUS2956</name>
</gene>
<feature type="region of interest" description="Disordered" evidence="1">
    <location>
        <begin position="41"/>
        <end position="111"/>
    </location>
</feature>
<dbReference type="InterPro" id="IPR036322">
    <property type="entry name" value="WD40_repeat_dom_sf"/>
</dbReference>
<dbReference type="EMBL" id="UYRU01042888">
    <property type="protein sequence ID" value="VDK78582.1"/>
    <property type="molecule type" value="Genomic_DNA"/>
</dbReference>
<evidence type="ECO:0000256" key="1">
    <source>
        <dbReference type="SAM" id="MobiDB-lite"/>
    </source>
</evidence>
<dbReference type="Gene3D" id="2.130.10.10">
    <property type="entry name" value="YVTN repeat-like/Quinoprotein amine dehydrogenase"/>
    <property type="match status" value="1"/>
</dbReference>
<reference evidence="2 3" key="1">
    <citation type="submission" date="2018-11" db="EMBL/GenBank/DDBJ databases">
        <authorList>
            <consortium name="Pathogen Informatics"/>
        </authorList>
    </citation>
    <scope>NUCLEOTIDE SEQUENCE [LARGE SCALE GENOMIC DNA]</scope>
</reference>
<evidence type="ECO:0000313" key="2">
    <source>
        <dbReference type="EMBL" id="VDK78582.1"/>
    </source>
</evidence>
<dbReference type="SUPFAM" id="SSF50978">
    <property type="entry name" value="WD40 repeat-like"/>
    <property type="match status" value="1"/>
</dbReference>